<dbReference type="GO" id="GO:0035102">
    <property type="term" value="C:PRC1 complex"/>
    <property type="evidence" value="ECO:0007669"/>
    <property type="project" value="TreeGrafter"/>
</dbReference>
<name>A0AA35R817_GEOBA</name>
<protein>
    <submittedName>
        <fullName evidence="8">Polycomb group RING finger protein 1</fullName>
    </submittedName>
</protein>
<evidence type="ECO:0000256" key="2">
    <source>
        <dbReference type="ARBA" id="ARBA00022723"/>
    </source>
</evidence>
<accession>A0AA35R817</accession>
<organism evidence="8 9">
    <name type="scientific">Geodia barretti</name>
    <name type="common">Barrett's horny sponge</name>
    <dbReference type="NCBI Taxonomy" id="519541"/>
    <lineage>
        <taxon>Eukaryota</taxon>
        <taxon>Metazoa</taxon>
        <taxon>Porifera</taxon>
        <taxon>Demospongiae</taxon>
        <taxon>Heteroscleromorpha</taxon>
        <taxon>Tetractinellida</taxon>
        <taxon>Astrophorina</taxon>
        <taxon>Geodiidae</taxon>
        <taxon>Geodia</taxon>
    </lineage>
</organism>
<evidence type="ECO:0000256" key="3">
    <source>
        <dbReference type="ARBA" id="ARBA00022771"/>
    </source>
</evidence>
<evidence type="ECO:0000256" key="5">
    <source>
        <dbReference type="ARBA" id="ARBA00023242"/>
    </source>
</evidence>
<keyword evidence="5" id="KW-0539">Nucleus</keyword>
<sequence length="220" mass="25756">MKAINQHIMCSLCAGYLVDATTITECLHTFCKTCIVKYLQTCNSCPICTTVVHETQPLLNLRPDRTMQDIVYKLVPGLYKEERERRERFYLERGEADPNCRPPPMDPVDTSTEFSQNHFSRDEDLLSLQVEPHSTVADYPSVQLQELTRKFMRMSSRAAVHQLKWFLVHKLCVPALYELDLVCDENILHKDSTLKFIWLSYWLKKQPPLIIHYKLKPRLV</sequence>
<dbReference type="PANTHER" id="PTHR10825:SF29">
    <property type="entry name" value="POLYCOMB GROUP RING FINGER PROTEIN 1"/>
    <property type="match status" value="1"/>
</dbReference>
<dbReference type="SUPFAM" id="SSF57850">
    <property type="entry name" value="RING/U-box"/>
    <property type="match status" value="1"/>
</dbReference>
<dbReference type="EMBL" id="CASHTH010000661">
    <property type="protein sequence ID" value="CAI8006112.1"/>
    <property type="molecule type" value="Genomic_DNA"/>
</dbReference>
<keyword evidence="4" id="KW-0862">Zinc</keyword>
<comment type="subcellular location">
    <subcellularLocation>
        <location evidence="1">Nucleus</location>
    </subcellularLocation>
</comment>
<gene>
    <name evidence="8" type="ORF">GBAR_LOCUS4562</name>
</gene>
<dbReference type="Gene3D" id="3.30.40.10">
    <property type="entry name" value="Zinc/RING finger domain, C3HC4 (zinc finger)"/>
    <property type="match status" value="1"/>
</dbReference>
<dbReference type="GO" id="GO:0000122">
    <property type="term" value="P:negative regulation of transcription by RNA polymerase II"/>
    <property type="evidence" value="ECO:0007669"/>
    <property type="project" value="TreeGrafter"/>
</dbReference>
<dbReference type="Proteomes" id="UP001174909">
    <property type="component" value="Unassembled WGS sequence"/>
</dbReference>
<evidence type="ECO:0000259" key="7">
    <source>
        <dbReference type="PROSITE" id="PS50089"/>
    </source>
</evidence>
<dbReference type="InterPro" id="IPR001841">
    <property type="entry name" value="Znf_RING"/>
</dbReference>
<evidence type="ECO:0000313" key="8">
    <source>
        <dbReference type="EMBL" id="CAI8006112.1"/>
    </source>
</evidence>
<reference evidence="8" key="1">
    <citation type="submission" date="2023-03" db="EMBL/GenBank/DDBJ databases">
        <authorList>
            <person name="Steffen K."/>
            <person name="Cardenas P."/>
        </authorList>
    </citation>
    <scope>NUCLEOTIDE SEQUENCE</scope>
</reference>
<evidence type="ECO:0000256" key="4">
    <source>
        <dbReference type="ARBA" id="ARBA00022833"/>
    </source>
</evidence>
<dbReference type="Pfam" id="PF13923">
    <property type="entry name" value="zf-C3HC4_2"/>
    <property type="match status" value="1"/>
</dbReference>
<comment type="caution">
    <text evidence="8">The sequence shown here is derived from an EMBL/GenBank/DDBJ whole genome shotgun (WGS) entry which is preliminary data.</text>
</comment>
<dbReference type="GO" id="GO:1990841">
    <property type="term" value="F:promoter-specific chromatin binding"/>
    <property type="evidence" value="ECO:0007669"/>
    <property type="project" value="TreeGrafter"/>
</dbReference>
<dbReference type="SMART" id="SM00184">
    <property type="entry name" value="RING"/>
    <property type="match status" value="1"/>
</dbReference>
<keyword evidence="9" id="KW-1185">Reference proteome</keyword>
<dbReference type="PROSITE" id="PS00518">
    <property type="entry name" value="ZF_RING_1"/>
    <property type="match status" value="1"/>
</dbReference>
<dbReference type="Pfam" id="PF16207">
    <property type="entry name" value="RAWUL"/>
    <property type="match status" value="1"/>
</dbReference>
<dbReference type="InterPro" id="IPR013083">
    <property type="entry name" value="Znf_RING/FYVE/PHD"/>
</dbReference>
<dbReference type="GO" id="GO:0008270">
    <property type="term" value="F:zinc ion binding"/>
    <property type="evidence" value="ECO:0007669"/>
    <property type="project" value="UniProtKB-KW"/>
</dbReference>
<dbReference type="PANTHER" id="PTHR10825">
    <property type="entry name" value="RING FINGER DOMAIN-CONTAINING, POLYCOMB GROUP COMPONENT"/>
    <property type="match status" value="1"/>
</dbReference>
<dbReference type="PROSITE" id="PS50089">
    <property type="entry name" value="ZF_RING_2"/>
    <property type="match status" value="1"/>
</dbReference>
<evidence type="ECO:0000256" key="6">
    <source>
        <dbReference type="PROSITE-ProRule" id="PRU00175"/>
    </source>
</evidence>
<evidence type="ECO:0000256" key="1">
    <source>
        <dbReference type="ARBA" id="ARBA00004123"/>
    </source>
</evidence>
<feature type="domain" description="RING-type" evidence="7">
    <location>
        <begin position="10"/>
        <end position="49"/>
    </location>
</feature>
<dbReference type="InterPro" id="IPR032443">
    <property type="entry name" value="RAWUL"/>
</dbReference>
<keyword evidence="2" id="KW-0479">Metal-binding</keyword>
<dbReference type="FunFam" id="3.30.40.10:FF:000122">
    <property type="entry name" value="polycomb group RING finger protein 1"/>
    <property type="match status" value="1"/>
</dbReference>
<dbReference type="AlphaFoldDB" id="A0AA35R817"/>
<proteinExistence type="predicted"/>
<evidence type="ECO:0000313" key="9">
    <source>
        <dbReference type="Proteomes" id="UP001174909"/>
    </source>
</evidence>
<dbReference type="Gene3D" id="3.10.20.90">
    <property type="entry name" value="Phosphatidylinositol 3-kinase Catalytic Subunit, Chain A, domain 1"/>
    <property type="match status" value="1"/>
</dbReference>
<keyword evidence="3 6" id="KW-0863">Zinc-finger</keyword>
<dbReference type="InterPro" id="IPR017907">
    <property type="entry name" value="Znf_RING_CS"/>
</dbReference>